<reference evidence="3 4" key="1">
    <citation type="submission" date="2024-08" db="EMBL/GenBank/DDBJ databases">
        <title>Whole-genome sequencing of halo(alkali)philic microorganisms from hypersaline lakes.</title>
        <authorList>
            <person name="Sorokin D.Y."/>
            <person name="Merkel A.Y."/>
            <person name="Messina E."/>
            <person name="Yakimov M."/>
        </authorList>
    </citation>
    <scope>NUCLEOTIDE SEQUENCE [LARGE SCALE GENOMIC DNA]</scope>
    <source>
        <strain evidence="3 4">AB-hyl4</strain>
    </source>
</reference>
<accession>A0ABV4TZU3</accession>
<dbReference type="EMBL" id="JBGUBD010000001">
    <property type="protein sequence ID" value="MFA9476854.1"/>
    <property type="molecule type" value="Genomic_DNA"/>
</dbReference>
<dbReference type="Pfam" id="PF00850">
    <property type="entry name" value="Hist_deacetyl"/>
    <property type="match status" value="1"/>
</dbReference>
<proteinExistence type="inferred from homology"/>
<dbReference type="CDD" id="cd09992">
    <property type="entry name" value="HDAC_classII"/>
    <property type="match status" value="1"/>
</dbReference>
<gene>
    <name evidence="3" type="ORF">ACERK3_00975</name>
</gene>
<sequence>MRTGLIYSERFLQHDTGPGHPERPDRLLAIHNQLQARGLLDALAPLPFGLADRRWLELVHTPTYVERVFAACEAGEPYIDSADSTTCPQSAEIAQLAAGGAITAVDAVMAGELHNAFCAMRPPGHHAEANLSMGFCLFNHVAIAAAYLIRRHGLQRVAIVDFDVHHGNGTQHLFERRSDVLFISMHQDPRHLYPGTGHAHETGRDAGEGYTLNVPLPPDSGDDVYLNALRSKVLPKLEAFDPQFLLLSAGFDASARDPLAHMLMTPKGFGQLTRELRAVAETHCRGRLVSLLEGGYHLEELANSVCHHVRALHETDAHDVAPRASTQMKT</sequence>
<evidence type="ECO:0000256" key="1">
    <source>
        <dbReference type="ARBA" id="ARBA00005947"/>
    </source>
</evidence>
<organism evidence="3 4">
    <name type="scientific">Natronomicrosphaera hydrolytica</name>
    <dbReference type="NCBI Taxonomy" id="3242702"/>
    <lineage>
        <taxon>Bacteria</taxon>
        <taxon>Pseudomonadati</taxon>
        <taxon>Planctomycetota</taxon>
        <taxon>Phycisphaerae</taxon>
        <taxon>Phycisphaerales</taxon>
        <taxon>Phycisphaeraceae</taxon>
        <taxon>Natronomicrosphaera</taxon>
    </lineage>
</organism>
<dbReference type="PANTHER" id="PTHR10625">
    <property type="entry name" value="HISTONE DEACETYLASE HDAC1-RELATED"/>
    <property type="match status" value="1"/>
</dbReference>
<name>A0ABV4TZU3_9BACT</name>
<protein>
    <submittedName>
        <fullName evidence="3">Histone deacetylase family protein</fullName>
    </submittedName>
</protein>
<dbReference type="PANTHER" id="PTHR10625:SF10">
    <property type="entry name" value="HISTONE DEACETYLASE HDAC1"/>
    <property type="match status" value="1"/>
</dbReference>
<keyword evidence="4" id="KW-1185">Reference proteome</keyword>
<dbReference type="SUPFAM" id="SSF52768">
    <property type="entry name" value="Arginase/deacetylase"/>
    <property type="match status" value="1"/>
</dbReference>
<evidence type="ECO:0000259" key="2">
    <source>
        <dbReference type="Pfam" id="PF00850"/>
    </source>
</evidence>
<dbReference type="Gene3D" id="3.40.800.20">
    <property type="entry name" value="Histone deacetylase domain"/>
    <property type="match status" value="1"/>
</dbReference>
<dbReference type="InterPro" id="IPR023696">
    <property type="entry name" value="Ureohydrolase_dom_sf"/>
</dbReference>
<evidence type="ECO:0000313" key="3">
    <source>
        <dbReference type="EMBL" id="MFA9476854.1"/>
    </source>
</evidence>
<comment type="similarity">
    <text evidence="1">Belongs to the histone deacetylase family.</text>
</comment>
<dbReference type="InterPro" id="IPR000286">
    <property type="entry name" value="HDACs"/>
</dbReference>
<evidence type="ECO:0000313" key="4">
    <source>
        <dbReference type="Proteomes" id="UP001575105"/>
    </source>
</evidence>
<dbReference type="InterPro" id="IPR023801">
    <property type="entry name" value="His_deacetylse_dom"/>
</dbReference>
<dbReference type="InterPro" id="IPR037138">
    <property type="entry name" value="His_deacetylse_dom_sf"/>
</dbReference>
<feature type="domain" description="Histone deacetylase" evidence="2">
    <location>
        <begin position="20"/>
        <end position="312"/>
    </location>
</feature>
<dbReference type="PRINTS" id="PR01270">
    <property type="entry name" value="HDASUPER"/>
</dbReference>
<dbReference type="RefSeq" id="WP_425343779.1">
    <property type="nucleotide sequence ID" value="NZ_JBGUBD010000001.1"/>
</dbReference>
<comment type="caution">
    <text evidence="3">The sequence shown here is derived from an EMBL/GenBank/DDBJ whole genome shotgun (WGS) entry which is preliminary data.</text>
</comment>
<dbReference type="Proteomes" id="UP001575105">
    <property type="component" value="Unassembled WGS sequence"/>
</dbReference>